<name>A0A2W1N3S9_9FLAO</name>
<evidence type="ECO:0000313" key="2">
    <source>
        <dbReference type="Proteomes" id="UP000249248"/>
    </source>
</evidence>
<comment type="caution">
    <text evidence="1">The sequence shown here is derived from an EMBL/GenBank/DDBJ whole genome shotgun (WGS) entry which is preliminary data.</text>
</comment>
<reference evidence="1 2" key="1">
    <citation type="submission" date="2018-06" db="EMBL/GenBank/DDBJ databases">
        <title>The draft genome sequence of Crocinitomix sp. SM1701.</title>
        <authorList>
            <person name="Zhang X."/>
        </authorList>
    </citation>
    <scope>NUCLEOTIDE SEQUENCE [LARGE SCALE GENOMIC DNA]</scope>
    <source>
        <strain evidence="1 2">SM1701</strain>
    </source>
</reference>
<protein>
    <submittedName>
        <fullName evidence="1">Uncharacterized protein</fullName>
    </submittedName>
</protein>
<sequence>MLSCKKNQDGVDMGYAYFPTDSGNMVTYQVEEIFHDIDLIPAHDTSKFQIKEVVGELFLDDAGNEAHKIYRYKRGSETDAWVLKDVWSFNRLTTRLEIVEENVRFVDFVFTPTLNKSWDKNGKNTQDAVLSNFLTVNKPFEINSFQFDSTSIVSHQNFTSFVDHMVEYDIFAKGIGKIKAVHKNLVIDNFDTLDIKKGTEVSYQVIAFSN</sequence>
<dbReference type="AlphaFoldDB" id="A0A2W1N3S9"/>
<dbReference type="EMBL" id="QKSB01000003">
    <property type="protein sequence ID" value="PZE17701.1"/>
    <property type="molecule type" value="Genomic_DNA"/>
</dbReference>
<proteinExistence type="predicted"/>
<organism evidence="1 2">
    <name type="scientific">Putridiphycobacter roseus</name>
    <dbReference type="NCBI Taxonomy" id="2219161"/>
    <lineage>
        <taxon>Bacteria</taxon>
        <taxon>Pseudomonadati</taxon>
        <taxon>Bacteroidota</taxon>
        <taxon>Flavobacteriia</taxon>
        <taxon>Flavobacteriales</taxon>
        <taxon>Crocinitomicaceae</taxon>
        <taxon>Putridiphycobacter</taxon>
    </lineage>
</organism>
<gene>
    <name evidence="1" type="ORF">DNU06_07680</name>
</gene>
<keyword evidence="2" id="KW-1185">Reference proteome</keyword>
<evidence type="ECO:0000313" key="1">
    <source>
        <dbReference type="EMBL" id="PZE17701.1"/>
    </source>
</evidence>
<accession>A0A2W1N3S9</accession>
<dbReference type="Proteomes" id="UP000249248">
    <property type="component" value="Unassembled WGS sequence"/>
</dbReference>